<reference evidence="1" key="1">
    <citation type="submission" date="2022-10" db="EMBL/GenBank/DDBJ databases">
        <title>Genome Sequence of Xylaria curta.</title>
        <authorList>
            <person name="Buettner E."/>
        </authorList>
    </citation>
    <scope>NUCLEOTIDE SEQUENCE</scope>
    <source>
        <strain evidence="1">Babe10</strain>
    </source>
</reference>
<accession>A0ACC1MS70</accession>
<organism evidence="1 2">
    <name type="scientific">Xylaria curta</name>
    <dbReference type="NCBI Taxonomy" id="42375"/>
    <lineage>
        <taxon>Eukaryota</taxon>
        <taxon>Fungi</taxon>
        <taxon>Dikarya</taxon>
        <taxon>Ascomycota</taxon>
        <taxon>Pezizomycotina</taxon>
        <taxon>Sordariomycetes</taxon>
        <taxon>Xylariomycetidae</taxon>
        <taxon>Xylariales</taxon>
        <taxon>Xylariaceae</taxon>
        <taxon>Xylaria</taxon>
    </lineage>
</organism>
<dbReference type="EMBL" id="JAPDGR010003868">
    <property type="protein sequence ID" value="KAJ2969877.1"/>
    <property type="molecule type" value="Genomic_DNA"/>
</dbReference>
<gene>
    <name evidence="1" type="ORF">NUW58_g9867</name>
</gene>
<evidence type="ECO:0000313" key="1">
    <source>
        <dbReference type="EMBL" id="KAJ2969877.1"/>
    </source>
</evidence>
<comment type="caution">
    <text evidence="1">The sequence shown here is derived from an EMBL/GenBank/DDBJ whole genome shotgun (WGS) entry which is preliminary data.</text>
</comment>
<protein>
    <submittedName>
        <fullName evidence="1">Uncharacterized protein</fullName>
    </submittedName>
</protein>
<name>A0ACC1MS70_9PEZI</name>
<keyword evidence="2" id="KW-1185">Reference proteome</keyword>
<sequence>MENETRMEENALAIRARMAQIAIDKFKSRFPDRSSDIEWRAIPESPSSRGECLLIILWDLIYTLSFIKGLFEASDLASFFNVLVGCFVGASSTGLKECLQKMDETREVAKIFLWVVFTYLGLTVLPRESKLFHFFAIWGIGATCVIVVRSMIQGLEPGTWTASGNTTMQH</sequence>
<evidence type="ECO:0000313" key="2">
    <source>
        <dbReference type="Proteomes" id="UP001143856"/>
    </source>
</evidence>
<proteinExistence type="predicted"/>
<dbReference type="Proteomes" id="UP001143856">
    <property type="component" value="Unassembled WGS sequence"/>
</dbReference>